<feature type="repeat" description="ANK" evidence="3">
    <location>
        <begin position="121"/>
        <end position="153"/>
    </location>
</feature>
<evidence type="ECO:0008006" key="6">
    <source>
        <dbReference type="Google" id="ProtNLM"/>
    </source>
</evidence>
<proteinExistence type="predicted"/>
<comment type="caution">
    <text evidence="4">The sequence shown here is derived from an EMBL/GenBank/DDBJ whole genome shotgun (WGS) entry which is preliminary data.</text>
</comment>
<dbReference type="Pfam" id="PF00023">
    <property type="entry name" value="Ank"/>
    <property type="match status" value="1"/>
</dbReference>
<organism evidence="4 5">
    <name type="scientific">Mytilus galloprovincialis</name>
    <name type="common">Mediterranean mussel</name>
    <dbReference type="NCBI Taxonomy" id="29158"/>
    <lineage>
        <taxon>Eukaryota</taxon>
        <taxon>Metazoa</taxon>
        <taxon>Spiralia</taxon>
        <taxon>Lophotrochozoa</taxon>
        <taxon>Mollusca</taxon>
        <taxon>Bivalvia</taxon>
        <taxon>Autobranchia</taxon>
        <taxon>Pteriomorphia</taxon>
        <taxon>Mytilida</taxon>
        <taxon>Mytiloidea</taxon>
        <taxon>Mytilidae</taxon>
        <taxon>Mytilinae</taxon>
        <taxon>Mytilus</taxon>
    </lineage>
</organism>
<keyword evidence="5" id="KW-1185">Reference proteome</keyword>
<dbReference type="OrthoDB" id="5406014at2759"/>
<evidence type="ECO:0000256" key="2">
    <source>
        <dbReference type="ARBA" id="ARBA00023043"/>
    </source>
</evidence>
<sequence>MNSDDDEDDLVLQCLYDEFTLLEVVMEGDFESVQSILDDNPTVDELNERDRTGKTALAHACFSGYLPIVEVLSEVPGVDVNLADKEGNTPLIFASQAGYKEILKVLLNDFRKIKVDQKSKAGFTALMKAAIQGRTACAKLILFAGANPRLRDNGRKLTAEEWARFTNRHECADEIAKFTKLKRCLFGGSKKNHKRSNSEPDLIIAAEKCKECKPIQRQKSKSFRKKVKKFIPWSNDSSPSLKDQNPFEIIARCVSTPVLPGGLAPTAAQPRLKRPVSVDHIPRVEITSPIEKG</sequence>
<accession>A0A8B6EJE3</accession>
<evidence type="ECO:0000256" key="3">
    <source>
        <dbReference type="PROSITE-ProRule" id="PRU00023"/>
    </source>
</evidence>
<dbReference type="SMART" id="SM00248">
    <property type="entry name" value="ANK"/>
    <property type="match status" value="3"/>
</dbReference>
<evidence type="ECO:0000256" key="1">
    <source>
        <dbReference type="ARBA" id="ARBA00022737"/>
    </source>
</evidence>
<feature type="repeat" description="ANK" evidence="3">
    <location>
        <begin position="86"/>
        <end position="118"/>
    </location>
</feature>
<evidence type="ECO:0000313" key="4">
    <source>
        <dbReference type="EMBL" id="VDI34229.1"/>
    </source>
</evidence>
<protein>
    <recommendedName>
        <fullName evidence="6">Ankyrin repeat domain-containing protein 33B</fullName>
    </recommendedName>
</protein>
<dbReference type="EMBL" id="UYJE01005138">
    <property type="protein sequence ID" value="VDI34229.1"/>
    <property type="molecule type" value="Genomic_DNA"/>
</dbReference>
<reference evidence="4" key="1">
    <citation type="submission" date="2018-11" db="EMBL/GenBank/DDBJ databases">
        <authorList>
            <person name="Alioto T."/>
            <person name="Alioto T."/>
        </authorList>
    </citation>
    <scope>NUCLEOTIDE SEQUENCE</scope>
</reference>
<dbReference type="InterPro" id="IPR002110">
    <property type="entry name" value="Ankyrin_rpt"/>
</dbReference>
<evidence type="ECO:0000313" key="5">
    <source>
        <dbReference type="Proteomes" id="UP000596742"/>
    </source>
</evidence>
<name>A0A8B6EJE3_MYTGA</name>
<dbReference type="PANTHER" id="PTHR24173:SF40">
    <property type="entry name" value="AGAP006757-PA"/>
    <property type="match status" value="1"/>
</dbReference>
<keyword evidence="2 3" id="KW-0040">ANK repeat</keyword>
<dbReference type="Proteomes" id="UP000596742">
    <property type="component" value="Unassembled WGS sequence"/>
</dbReference>
<dbReference type="AlphaFoldDB" id="A0A8B6EJE3"/>
<dbReference type="Pfam" id="PF12796">
    <property type="entry name" value="Ank_2"/>
    <property type="match status" value="1"/>
</dbReference>
<dbReference type="SUPFAM" id="SSF48403">
    <property type="entry name" value="Ankyrin repeat"/>
    <property type="match status" value="1"/>
</dbReference>
<gene>
    <name evidence="4" type="ORF">MGAL_10B082181</name>
</gene>
<dbReference type="PANTHER" id="PTHR24173">
    <property type="entry name" value="ANKYRIN REPEAT CONTAINING"/>
    <property type="match status" value="1"/>
</dbReference>
<dbReference type="PROSITE" id="PS50088">
    <property type="entry name" value="ANK_REPEAT"/>
    <property type="match status" value="2"/>
</dbReference>
<dbReference type="Gene3D" id="1.25.40.20">
    <property type="entry name" value="Ankyrin repeat-containing domain"/>
    <property type="match status" value="1"/>
</dbReference>
<dbReference type="PROSITE" id="PS50297">
    <property type="entry name" value="ANK_REP_REGION"/>
    <property type="match status" value="1"/>
</dbReference>
<dbReference type="InterPro" id="IPR036770">
    <property type="entry name" value="Ankyrin_rpt-contain_sf"/>
</dbReference>
<keyword evidence="1" id="KW-0677">Repeat</keyword>